<name>A0A3P7QL61_DIBLA</name>
<evidence type="ECO:0000256" key="1">
    <source>
        <dbReference type="SAM" id="MobiDB-lite"/>
    </source>
</evidence>
<feature type="compositionally biased region" description="Polar residues" evidence="1">
    <location>
        <begin position="8"/>
        <end position="18"/>
    </location>
</feature>
<dbReference type="OrthoDB" id="6277121at2759"/>
<feature type="region of interest" description="Disordered" evidence="1">
    <location>
        <begin position="211"/>
        <end position="260"/>
    </location>
</feature>
<dbReference type="EMBL" id="UYRU01080349">
    <property type="protein sequence ID" value="VDN30959.1"/>
    <property type="molecule type" value="Genomic_DNA"/>
</dbReference>
<protein>
    <recommendedName>
        <fullName evidence="4">Retrotransposon gag domain-containing protein</fullName>
    </recommendedName>
</protein>
<dbReference type="Proteomes" id="UP000281553">
    <property type="component" value="Unassembled WGS sequence"/>
</dbReference>
<evidence type="ECO:0000313" key="2">
    <source>
        <dbReference type="EMBL" id="VDN30959.1"/>
    </source>
</evidence>
<feature type="region of interest" description="Disordered" evidence="1">
    <location>
        <begin position="1"/>
        <end position="21"/>
    </location>
</feature>
<sequence>MEKVTPPASRTTRPNSFAPSDDYDLWESRMKTSIETIDEGSRSTAVLECVDDQVLIVAMACKITSSLTTVTIFERLRREYGVPSTPWNTRKTLTGRKQLTGGSVGEYQRRLRVLARKAYPDSSFANLETKILDIFIEGVASDEVRREFAHSTPTTIKLALEYAQQEEAAFIAVPLREAVPSMTRDVFGPRPPPTVGVYATKQCQTREIGTQTAQWQMDPPPPPTYPSYGFPQPWQGPSQPWHGPPQNAAAWTGPLQPTSP</sequence>
<reference evidence="2 3" key="1">
    <citation type="submission" date="2018-11" db="EMBL/GenBank/DDBJ databases">
        <authorList>
            <consortium name="Pathogen Informatics"/>
        </authorList>
    </citation>
    <scope>NUCLEOTIDE SEQUENCE [LARGE SCALE GENOMIC DNA]</scope>
</reference>
<dbReference type="AlphaFoldDB" id="A0A3P7QL61"/>
<evidence type="ECO:0000313" key="3">
    <source>
        <dbReference type="Proteomes" id="UP000281553"/>
    </source>
</evidence>
<organism evidence="2 3">
    <name type="scientific">Dibothriocephalus latus</name>
    <name type="common">Fish tapeworm</name>
    <name type="synonym">Diphyllobothrium latum</name>
    <dbReference type="NCBI Taxonomy" id="60516"/>
    <lineage>
        <taxon>Eukaryota</taxon>
        <taxon>Metazoa</taxon>
        <taxon>Spiralia</taxon>
        <taxon>Lophotrochozoa</taxon>
        <taxon>Platyhelminthes</taxon>
        <taxon>Cestoda</taxon>
        <taxon>Eucestoda</taxon>
        <taxon>Diphyllobothriidea</taxon>
        <taxon>Diphyllobothriidae</taxon>
        <taxon>Dibothriocephalus</taxon>
    </lineage>
</organism>
<accession>A0A3P7QL61</accession>
<proteinExistence type="predicted"/>
<evidence type="ECO:0008006" key="4">
    <source>
        <dbReference type="Google" id="ProtNLM"/>
    </source>
</evidence>
<keyword evidence="3" id="KW-1185">Reference proteome</keyword>
<gene>
    <name evidence="2" type="ORF">DILT_LOCUS15654</name>
</gene>